<evidence type="ECO:0000313" key="10">
    <source>
        <dbReference type="EMBL" id="CEN61792.1"/>
    </source>
</evidence>
<dbReference type="Gene3D" id="3.30.70.3290">
    <property type="match status" value="1"/>
</dbReference>
<dbReference type="EMBL" id="CDMC01000006">
    <property type="protein sequence ID" value="CEN61792.1"/>
    <property type="molecule type" value="Genomic_DNA"/>
</dbReference>
<evidence type="ECO:0000256" key="5">
    <source>
        <dbReference type="ARBA" id="ARBA00023268"/>
    </source>
</evidence>
<dbReference type="InterPro" id="IPR029063">
    <property type="entry name" value="SAM-dependent_MTases_sf"/>
</dbReference>
<evidence type="ECO:0000256" key="3">
    <source>
        <dbReference type="ARBA" id="ARBA00022679"/>
    </source>
</evidence>
<dbReference type="CDD" id="cd02440">
    <property type="entry name" value="AdoMet_MTases"/>
    <property type="match status" value="1"/>
</dbReference>
<evidence type="ECO:0000256" key="6">
    <source>
        <dbReference type="PROSITE-ProRule" id="PRU01363"/>
    </source>
</evidence>
<proteinExistence type="predicted"/>
<dbReference type="Gene3D" id="3.40.50.150">
    <property type="entry name" value="Vaccinia Virus protein VP39"/>
    <property type="match status" value="1"/>
</dbReference>
<dbReference type="InterPro" id="IPR041068">
    <property type="entry name" value="HTH_51"/>
</dbReference>
<feature type="region of interest" description="Disordered" evidence="7">
    <location>
        <begin position="855"/>
        <end position="876"/>
    </location>
</feature>
<dbReference type="InterPro" id="IPR016036">
    <property type="entry name" value="Malonyl_transacylase_ACP-bd"/>
</dbReference>
<dbReference type="InterPro" id="IPR029058">
    <property type="entry name" value="AB_hydrolase_fold"/>
</dbReference>
<feature type="region of interest" description="C-terminal hotdog fold" evidence="6">
    <location>
        <begin position="459"/>
        <end position="619"/>
    </location>
</feature>
<accession>A0A0U5CQL4</accession>
<dbReference type="GO" id="GO:0016740">
    <property type="term" value="F:transferase activity"/>
    <property type="evidence" value="ECO:0007669"/>
    <property type="project" value="UniProtKB-KW"/>
</dbReference>
<keyword evidence="5" id="KW-0511">Multifunctional enzyme</keyword>
<dbReference type="InterPro" id="IPR050444">
    <property type="entry name" value="Polyketide_Synthase"/>
</dbReference>
<keyword evidence="2" id="KW-0597">Phosphoprotein</keyword>
<name>A0A0U5CQL4_ASPCI</name>
<evidence type="ECO:0000259" key="9">
    <source>
        <dbReference type="PROSITE" id="PS52019"/>
    </source>
</evidence>
<dbReference type="Gene3D" id="3.40.366.10">
    <property type="entry name" value="Malonyl-Coenzyme A Acyl Carrier Protein, domain 2"/>
    <property type="match status" value="1"/>
</dbReference>
<feature type="domain" description="Carrier" evidence="8">
    <location>
        <begin position="656"/>
        <end position="730"/>
    </location>
</feature>
<dbReference type="PROSITE" id="PS52019">
    <property type="entry name" value="PKS_MFAS_DH"/>
    <property type="match status" value="1"/>
</dbReference>
<dbReference type="SMART" id="SM00827">
    <property type="entry name" value="PKS_AT"/>
    <property type="match status" value="1"/>
</dbReference>
<dbReference type="InterPro" id="IPR020806">
    <property type="entry name" value="PKS_PP-bd"/>
</dbReference>
<keyword evidence="4" id="KW-0521">NADP</keyword>
<dbReference type="InterPro" id="IPR014043">
    <property type="entry name" value="Acyl_transferase_dom"/>
</dbReference>
<organism evidence="10 11">
    <name type="scientific">Aspergillus calidoustus</name>
    <dbReference type="NCBI Taxonomy" id="454130"/>
    <lineage>
        <taxon>Eukaryota</taxon>
        <taxon>Fungi</taxon>
        <taxon>Dikarya</taxon>
        <taxon>Ascomycota</taxon>
        <taxon>Pezizomycotina</taxon>
        <taxon>Eurotiomycetes</taxon>
        <taxon>Eurotiomycetidae</taxon>
        <taxon>Eurotiales</taxon>
        <taxon>Aspergillaceae</taxon>
        <taxon>Aspergillus</taxon>
        <taxon>Aspergillus subgen. Nidulantes</taxon>
    </lineage>
</organism>
<keyword evidence="1" id="KW-0596">Phosphopantetheine</keyword>
<dbReference type="Gene3D" id="3.10.129.110">
    <property type="entry name" value="Polyketide synthase dehydratase"/>
    <property type="match status" value="1"/>
</dbReference>
<dbReference type="Proteomes" id="UP000054771">
    <property type="component" value="Unassembled WGS sequence"/>
</dbReference>
<dbReference type="InterPro" id="IPR013217">
    <property type="entry name" value="Methyltransf_12"/>
</dbReference>
<evidence type="ECO:0000256" key="4">
    <source>
        <dbReference type="ARBA" id="ARBA00022857"/>
    </source>
</evidence>
<dbReference type="InterPro" id="IPR049900">
    <property type="entry name" value="PKS_mFAS_DH"/>
</dbReference>
<dbReference type="STRING" id="454130.A0A0U5CQL4"/>
<dbReference type="InterPro" id="IPR001031">
    <property type="entry name" value="Thioesterase"/>
</dbReference>
<evidence type="ECO:0000256" key="1">
    <source>
        <dbReference type="ARBA" id="ARBA00022450"/>
    </source>
</evidence>
<dbReference type="Pfam" id="PF00975">
    <property type="entry name" value="Thioesterase"/>
    <property type="match status" value="1"/>
</dbReference>
<keyword evidence="11" id="KW-1185">Reference proteome</keyword>
<dbReference type="OrthoDB" id="429813at2759"/>
<evidence type="ECO:0000256" key="7">
    <source>
        <dbReference type="SAM" id="MobiDB-lite"/>
    </source>
</evidence>
<feature type="active site" description="Proton donor; for dehydratase activity" evidence="6">
    <location>
        <position position="526"/>
    </location>
</feature>
<dbReference type="PANTHER" id="PTHR45681">
    <property type="entry name" value="POLYKETIDE SYNTHASE 44-RELATED"/>
    <property type="match status" value="1"/>
</dbReference>
<evidence type="ECO:0000256" key="2">
    <source>
        <dbReference type="ARBA" id="ARBA00022553"/>
    </source>
</evidence>
<dbReference type="InterPro" id="IPR001227">
    <property type="entry name" value="Ac_transferase_dom_sf"/>
</dbReference>
<dbReference type="SUPFAM" id="SSF55048">
    <property type="entry name" value="Probable ACP-binding domain of malonyl-CoA ACP transacylase"/>
    <property type="match status" value="1"/>
</dbReference>
<reference evidence="11" key="1">
    <citation type="journal article" date="2016" name="Genome Announc.">
        <title>Draft genome sequences of fungus Aspergillus calidoustus.</title>
        <authorList>
            <person name="Horn F."/>
            <person name="Linde J."/>
            <person name="Mattern D.J."/>
            <person name="Walther G."/>
            <person name="Guthke R."/>
            <person name="Scherlach K."/>
            <person name="Martin K."/>
            <person name="Brakhage A.A."/>
            <person name="Petzke L."/>
            <person name="Valiante V."/>
        </authorList>
    </citation>
    <scope>NUCLEOTIDE SEQUENCE [LARGE SCALE GENOMIC DNA]</scope>
    <source>
        <strain evidence="11">SF006504</strain>
    </source>
</reference>
<dbReference type="SUPFAM" id="SSF53335">
    <property type="entry name" value="S-adenosyl-L-methionine-dependent methyltransferases"/>
    <property type="match status" value="1"/>
</dbReference>
<dbReference type="Pfam" id="PF08242">
    <property type="entry name" value="Methyltransf_12"/>
    <property type="match status" value="1"/>
</dbReference>
<gene>
    <name evidence="10" type="ORF">ASPCAL08440</name>
</gene>
<dbReference type="SMART" id="SM00823">
    <property type="entry name" value="PKS_PP"/>
    <property type="match status" value="2"/>
</dbReference>
<dbReference type="Gene3D" id="3.40.50.1820">
    <property type="entry name" value="alpha/beta hydrolase"/>
    <property type="match status" value="1"/>
</dbReference>
<dbReference type="SUPFAM" id="SSF53474">
    <property type="entry name" value="alpha/beta-Hydrolases"/>
    <property type="match status" value="1"/>
</dbReference>
<dbReference type="InterPro" id="IPR016035">
    <property type="entry name" value="Acyl_Trfase/lysoPLipase"/>
</dbReference>
<dbReference type="InterPro" id="IPR036736">
    <property type="entry name" value="ACP-like_sf"/>
</dbReference>
<dbReference type="Pfam" id="PF18558">
    <property type="entry name" value="HTH_51"/>
    <property type="match status" value="1"/>
</dbReference>
<dbReference type="Gene3D" id="1.10.1200.10">
    <property type="entry name" value="ACP-like"/>
    <property type="match status" value="2"/>
</dbReference>
<dbReference type="InterPro" id="IPR042104">
    <property type="entry name" value="PKS_dehydratase_sf"/>
</dbReference>
<dbReference type="GO" id="GO:0044550">
    <property type="term" value="P:secondary metabolite biosynthetic process"/>
    <property type="evidence" value="ECO:0007669"/>
    <property type="project" value="UniProtKB-ARBA"/>
</dbReference>
<evidence type="ECO:0008006" key="12">
    <source>
        <dbReference type="Google" id="ProtNLM"/>
    </source>
</evidence>
<dbReference type="Pfam" id="PF00550">
    <property type="entry name" value="PP-binding"/>
    <property type="match status" value="2"/>
</dbReference>
<evidence type="ECO:0000313" key="11">
    <source>
        <dbReference type="Proteomes" id="UP000054771"/>
    </source>
</evidence>
<dbReference type="InterPro" id="IPR009081">
    <property type="entry name" value="PP-bd_ACP"/>
</dbReference>
<dbReference type="GO" id="GO:0031177">
    <property type="term" value="F:phosphopantetheine binding"/>
    <property type="evidence" value="ECO:0007669"/>
    <property type="project" value="InterPro"/>
</dbReference>
<dbReference type="SUPFAM" id="SSF52151">
    <property type="entry name" value="FabD/lysophospholipase-like"/>
    <property type="match status" value="1"/>
</dbReference>
<dbReference type="SUPFAM" id="SSF47336">
    <property type="entry name" value="ACP-like"/>
    <property type="match status" value="2"/>
</dbReference>
<evidence type="ECO:0000259" key="8">
    <source>
        <dbReference type="PROSITE" id="PS50075"/>
    </source>
</evidence>
<feature type="region of interest" description="N-terminal hotdog fold" evidence="6">
    <location>
        <begin position="312"/>
        <end position="440"/>
    </location>
</feature>
<dbReference type="PROSITE" id="PS50075">
    <property type="entry name" value="CARRIER"/>
    <property type="match status" value="2"/>
</dbReference>
<feature type="domain" description="Carrier" evidence="8">
    <location>
        <begin position="753"/>
        <end position="830"/>
    </location>
</feature>
<feature type="active site" description="Proton acceptor; for dehydratase activity" evidence="6">
    <location>
        <position position="345"/>
    </location>
</feature>
<protein>
    <recommendedName>
        <fullName evidence="12">Carrier domain-containing protein</fullName>
    </recommendedName>
</protein>
<feature type="domain" description="PKS/mFAS DH" evidence="9">
    <location>
        <begin position="312"/>
        <end position="619"/>
    </location>
</feature>
<sequence length="1517" mass="166266">MKLVTGYVTIASSMSKYCVELDLTGRASIIQRLWGADTGSMVAIEADLVATNTSPTQHLQPFLKEHLELKLEIACYNGPNNYVVAGSTKDIEVLATYLQNQKSQGPRGKLRFKVLRGMHAYHCHMADSIVDACAELSASIPFQSPTHPFISCHEDTPENIGSWTGPGSNIVARNTRGPVYFGSAMQRIVNHLGQSCTFLEAGIGGPIIAMAQNAASRADHTFIAIGATDPMRSLADATATLWKSSAVQFWPFHQSQRESYLTPQGQSVDLPPYQFEKHNHWLEYSKSSTDKQAPFTEASALCPHCNNSITDFPYLVQEGPALSDFVFNFSIDARSSRFQELVGGHTVVGCPLCPAGMYLELVAHAVSLLHGGNMVKEIVAESFEIKAPLGLDPQRSVKLTLTRKTEDTWNFHFSSTAKGKANDRPITHSTGSVSARTRREIGTDLEKWTQMTELLDNDTDTESLRGALVYKVFAPMAKYSTAYQGLRYLVGKGSESAGETVMPVDSKMSILARTPNENIADVPLVDNFFQVAGAFVHSFRNVSEEDEDKETSNICTGMEYVGPLNGLRGSGTYRAYTNIVAENSKQTVLDLFAFDSLSSKLILSARGLKSSKVPRNALVKALAVATPGLEVAQPKQQVSASLTKQVPPLKASNRGDDILNGVQALLSKSLDVPVAEIARDALLEKLGTDSLVAPEILVALSDKFRVDISTNEFGTILDVGALCDLISSRMYHDSVSENDCKDGHGLESGSDAHSEEGLRRTILEILSKSLEVEIAEIAVTSRLEDLGVDSLIAPEMIGNLNEAFGTEISSPEFASAIDVLSLCELVKSTINIGSFGSSGSSDPEPWSVQVNDAMETPRTGASSPMKEEQESAPKSRGSIGIGLMHEAFLQVRCGFDLHADDTGFTDYWNQFYPRQLRVVKSLIVEDFEELGCPLRMFSPGQTLPTIRGTLPKYRRPVARLWEILAEAGVVDKVADNFVRGQASPTDETQSSLKQRAKLIADFPRYAPTHGLVDLLGPHLANCLTGQANPVSLLFGSERGRLLLEEFYANAPNLRAATRVLCDFLSTAIHSSNGEPIHILEIGAGTGGTTKHLVPVLQATGLPFTYTFTEVSASLVARAKEATFKGVTGMKFLSLNMEEEPPQELQGRYHVVISSNCIHAMHNLTRSLTNVRKLVQPDTGCIALVEFTQKLPWYELVWGLLDDMWLFDDGREHSLQTHWAWEQVMRDSGFAHVDWSEGSTRESRTLRVIVGFAAQDPNRPCSAKATSILIHRGSGPASHGLYLVPDGRGYATVFNDLGQILAGTSLSLPVYGLNSSHTFQSTIDRRQRQGRYLLGGYSFGGLIAYEVARQLIEAGDEVEKLVFIDTACPINDTSLANDFVRYLFSILPQYIIGKLKGDDSDEPFGLGVTRARRQLKKYRATKLAGSKSPQTIMVTAKHGMDPSKQDNPEERGLVLEPEEQWMANWFLNDRPKTPLGWEELLGGENIKIVWGDCNHFWMMSTIPAMKKWGVELAEALEA</sequence>
<keyword evidence="3" id="KW-0808">Transferase</keyword>
<dbReference type="OMA" id="PISILYG"/>
<dbReference type="PANTHER" id="PTHR45681:SF6">
    <property type="entry name" value="POLYKETIDE SYNTHASE 37"/>
    <property type="match status" value="1"/>
</dbReference>